<evidence type="ECO:0000313" key="1">
    <source>
        <dbReference type="EMBL" id="JAD57435.1"/>
    </source>
</evidence>
<dbReference type="EMBL" id="GBRH01240460">
    <property type="protein sequence ID" value="JAD57435.1"/>
    <property type="molecule type" value="Transcribed_RNA"/>
</dbReference>
<protein>
    <submittedName>
        <fullName evidence="1">Uncharacterized protein</fullName>
    </submittedName>
</protein>
<organism evidence="1">
    <name type="scientific">Arundo donax</name>
    <name type="common">Giant reed</name>
    <name type="synonym">Donax arundinaceus</name>
    <dbReference type="NCBI Taxonomy" id="35708"/>
    <lineage>
        <taxon>Eukaryota</taxon>
        <taxon>Viridiplantae</taxon>
        <taxon>Streptophyta</taxon>
        <taxon>Embryophyta</taxon>
        <taxon>Tracheophyta</taxon>
        <taxon>Spermatophyta</taxon>
        <taxon>Magnoliopsida</taxon>
        <taxon>Liliopsida</taxon>
        <taxon>Poales</taxon>
        <taxon>Poaceae</taxon>
        <taxon>PACMAD clade</taxon>
        <taxon>Arundinoideae</taxon>
        <taxon>Arundineae</taxon>
        <taxon>Arundo</taxon>
    </lineage>
</organism>
<reference evidence="1" key="1">
    <citation type="submission" date="2014-09" db="EMBL/GenBank/DDBJ databases">
        <authorList>
            <person name="Magalhaes I.L.F."/>
            <person name="Oliveira U."/>
            <person name="Santos F.R."/>
            <person name="Vidigal T.H.D.A."/>
            <person name="Brescovit A.D."/>
            <person name="Santos A.J."/>
        </authorList>
    </citation>
    <scope>NUCLEOTIDE SEQUENCE</scope>
    <source>
        <tissue evidence="1">Shoot tissue taken approximately 20 cm above the soil surface</tissue>
    </source>
</reference>
<sequence>MTREGRLPMMPTSSSQRVDLDVVVSFNVNPRRK</sequence>
<name>A0A0A9B875_ARUDO</name>
<dbReference type="AlphaFoldDB" id="A0A0A9B875"/>
<accession>A0A0A9B875</accession>
<proteinExistence type="predicted"/>
<reference evidence="1" key="2">
    <citation type="journal article" date="2015" name="Data Brief">
        <title>Shoot transcriptome of the giant reed, Arundo donax.</title>
        <authorList>
            <person name="Barrero R.A."/>
            <person name="Guerrero F.D."/>
            <person name="Moolhuijzen P."/>
            <person name="Goolsby J.A."/>
            <person name="Tidwell J."/>
            <person name="Bellgard S.E."/>
            <person name="Bellgard M.I."/>
        </authorList>
    </citation>
    <scope>NUCLEOTIDE SEQUENCE</scope>
    <source>
        <tissue evidence="1">Shoot tissue taken approximately 20 cm above the soil surface</tissue>
    </source>
</reference>